<dbReference type="PANTHER" id="PTHR43567:SF1">
    <property type="entry name" value="FLAVOREDOXIN"/>
    <property type="match status" value="1"/>
</dbReference>
<dbReference type="PANTHER" id="PTHR43567">
    <property type="entry name" value="FLAVOREDOXIN-RELATED-RELATED"/>
    <property type="match status" value="1"/>
</dbReference>
<dbReference type="GO" id="GO:0010181">
    <property type="term" value="F:FMN binding"/>
    <property type="evidence" value="ECO:0007669"/>
    <property type="project" value="InterPro"/>
</dbReference>
<comment type="similarity">
    <text evidence="3">Belongs to the flavoredoxin family.</text>
</comment>
<evidence type="ECO:0000313" key="5">
    <source>
        <dbReference type="EMBL" id="HEF87727.1"/>
    </source>
</evidence>
<sequence>MRMKRLLYPMRTYLVVSGRIGEEVDVMAADWVTMVSADPFIIAVAISPKRYTHKLITKYKEFVLSVPTVKILEDVWVFGSRSGPGKLSEARITFEKPKAVNVPLIREAVANLEFRVIGMHDYGDHTLFIGEVVAYSFDERVFPGDEPKPGSGFVLHIARDKFTVEQTSVFKPSLKT</sequence>
<reference evidence="5" key="1">
    <citation type="journal article" date="2020" name="mSystems">
        <title>Genome- and Community-Level Interaction Insights into Carbon Utilization and Element Cycling Functions of Hydrothermarchaeota in Hydrothermal Sediment.</title>
        <authorList>
            <person name="Zhou Z."/>
            <person name="Liu Y."/>
            <person name="Xu W."/>
            <person name="Pan J."/>
            <person name="Luo Z.H."/>
            <person name="Li M."/>
        </authorList>
    </citation>
    <scope>NUCLEOTIDE SEQUENCE [LARGE SCALE GENOMIC DNA]</scope>
    <source>
        <strain evidence="5">SpSt-23</strain>
    </source>
</reference>
<comment type="cofactor">
    <cofactor evidence="1">
        <name>FMN</name>
        <dbReference type="ChEBI" id="CHEBI:58210"/>
    </cofactor>
</comment>
<accession>A0A7C2G1N6</accession>
<evidence type="ECO:0000259" key="4">
    <source>
        <dbReference type="SMART" id="SM00903"/>
    </source>
</evidence>
<evidence type="ECO:0000256" key="2">
    <source>
        <dbReference type="ARBA" id="ARBA00022630"/>
    </source>
</evidence>
<dbReference type="InterPro" id="IPR002563">
    <property type="entry name" value="Flavin_Rdtase-like_dom"/>
</dbReference>
<protein>
    <submittedName>
        <fullName evidence="5">Flavin reductase family protein</fullName>
    </submittedName>
</protein>
<dbReference type="Pfam" id="PF01613">
    <property type="entry name" value="Flavin_Reduct"/>
    <property type="match status" value="1"/>
</dbReference>
<dbReference type="SUPFAM" id="SSF50475">
    <property type="entry name" value="FMN-binding split barrel"/>
    <property type="match status" value="1"/>
</dbReference>
<comment type="caution">
    <text evidence="5">The sequence shown here is derived from an EMBL/GenBank/DDBJ whole genome shotgun (WGS) entry which is preliminary data.</text>
</comment>
<gene>
    <name evidence="5" type="ORF">ENP55_05505</name>
</gene>
<name>A0A7C2G1N6_9CREN</name>
<evidence type="ECO:0000256" key="3">
    <source>
        <dbReference type="ARBA" id="ARBA00038054"/>
    </source>
</evidence>
<keyword evidence="2" id="KW-0285">Flavoprotein</keyword>
<dbReference type="Gene3D" id="2.30.110.10">
    <property type="entry name" value="Electron Transport, Fmn-binding Protein, Chain A"/>
    <property type="match status" value="1"/>
</dbReference>
<dbReference type="SMART" id="SM00903">
    <property type="entry name" value="Flavin_Reduct"/>
    <property type="match status" value="1"/>
</dbReference>
<dbReference type="AlphaFoldDB" id="A0A7C2G1N6"/>
<proteinExistence type="inferred from homology"/>
<organism evidence="5">
    <name type="scientific">Thermosphaera aggregans</name>
    <dbReference type="NCBI Taxonomy" id="54254"/>
    <lineage>
        <taxon>Archaea</taxon>
        <taxon>Thermoproteota</taxon>
        <taxon>Thermoprotei</taxon>
        <taxon>Desulfurococcales</taxon>
        <taxon>Desulfurococcaceae</taxon>
        <taxon>Thermosphaera</taxon>
    </lineage>
</organism>
<dbReference type="InterPro" id="IPR012349">
    <property type="entry name" value="Split_barrel_FMN-bd"/>
</dbReference>
<dbReference type="InterPro" id="IPR052174">
    <property type="entry name" value="Flavoredoxin"/>
</dbReference>
<evidence type="ECO:0000256" key="1">
    <source>
        <dbReference type="ARBA" id="ARBA00001917"/>
    </source>
</evidence>
<dbReference type="EMBL" id="DSJT01000029">
    <property type="protein sequence ID" value="HEF87727.1"/>
    <property type="molecule type" value="Genomic_DNA"/>
</dbReference>
<feature type="domain" description="Flavin reductase like" evidence="4">
    <location>
        <begin position="5"/>
        <end position="144"/>
    </location>
</feature>